<proteinExistence type="predicted"/>
<protein>
    <submittedName>
        <fullName evidence="2">Uncharacterized protein</fullName>
    </submittedName>
</protein>
<feature type="region of interest" description="Disordered" evidence="1">
    <location>
        <begin position="33"/>
        <end position="63"/>
    </location>
</feature>
<sequence length="63" mass="6983">MDNFYGWLEGGIFCLDGYGYGVTKSGRTVSVGKTEDLIKEHPPAPKAEPVMRRPRISKKGGKR</sequence>
<feature type="compositionally biased region" description="Basic and acidic residues" evidence="1">
    <location>
        <begin position="33"/>
        <end position="43"/>
    </location>
</feature>
<dbReference type="EMBL" id="LAZR01000262">
    <property type="protein sequence ID" value="KKN78474.1"/>
    <property type="molecule type" value="Genomic_DNA"/>
</dbReference>
<comment type="caution">
    <text evidence="2">The sequence shown here is derived from an EMBL/GenBank/DDBJ whole genome shotgun (WGS) entry which is preliminary data.</text>
</comment>
<dbReference type="AlphaFoldDB" id="A0A0F9TGT9"/>
<feature type="compositionally biased region" description="Basic residues" evidence="1">
    <location>
        <begin position="52"/>
        <end position="63"/>
    </location>
</feature>
<accession>A0A0F9TGT9</accession>
<reference evidence="2" key="1">
    <citation type="journal article" date="2015" name="Nature">
        <title>Complex archaea that bridge the gap between prokaryotes and eukaryotes.</title>
        <authorList>
            <person name="Spang A."/>
            <person name="Saw J.H."/>
            <person name="Jorgensen S.L."/>
            <person name="Zaremba-Niedzwiedzka K."/>
            <person name="Martijn J."/>
            <person name="Lind A.E."/>
            <person name="van Eijk R."/>
            <person name="Schleper C."/>
            <person name="Guy L."/>
            <person name="Ettema T.J."/>
        </authorList>
    </citation>
    <scope>NUCLEOTIDE SEQUENCE</scope>
</reference>
<evidence type="ECO:0000256" key="1">
    <source>
        <dbReference type="SAM" id="MobiDB-lite"/>
    </source>
</evidence>
<name>A0A0F9TGT9_9ZZZZ</name>
<gene>
    <name evidence="2" type="ORF">LCGC14_0350060</name>
</gene>
<organism evidence="2">
    <name type="scientific">marine sediment metagenome</name>
    <dbReference type="NCBI Taxonomy" id="412755"/>
    <lineage>
        <taxon>unclassified sequences</taxon>
        <taxon>metagenomes</taxon>
        <taxon>ecological metagenomes</taxon>
    </lineage>
</organism>
<evidence type="ECO:0000313" key="2">
    <source>
        <dbReference type="EMBL" id="KKN78474.1"/>
    </source>
</evidence>